<evidence type="ECO:0000313" key="2">
    <source>
        <dbReference type="EMBL" id="QCW06903.1"/>
    </source>
</evidence>
<accession>A0A4Y5MV24</accession>
<reference evidence="2" key="1">
    <citation type="submission" date="2019-04" db="EMBL/GenBank/DDBJ databases">
        <authorList>
            <person name="Yu Z."/>
            <person name="Deng C."/>
        </authorList>
    </citation>
    <scope>NUCLEOTIDE SEQUENCE</scope>
</reference>
<keyword evidence="1" id="KW-0812">Transmembrane</keyword>
<geneLocation type="mitochondrion" evidence="2"/>
<evidence type="ECO:0000256" key="1">
    <source>
        <dbReference type="SAM" id="Phobius"/>
    </source>
</evidence>
<gene>
    <name evidence="2" type="primary">orf421</name>
</gene>
<keyword evidence="2" id="KW-0496">Mitochondrion</keyword>
<feature type="transmembrane region" description="Helical" evidence="1">
    <location>
        <begin position="122"/>
        <end position="144"/>
    </location>
</feature>
<name>A0A4Y5MV24_9PEZI</name>
<keyword evidence="1" id="KW-1133">Transmembrane helix</keyword>
<keyword evidence="1" id="KW-0472">Membrane</keyword>
<protein>
    <submittedName>
        <fullName evidence="2">Uncharacterized protein</fullName>
    </submittedName>
</protein>
<sequence length="421" mass="50770">MIIKKSFIKSLNKQKFKTAVLSLSNFKFKNSFNQKFFSNSLNYNNLDYIDNKFNFKNPEKFYSTKANSNSRIFEIYSNKNIKLFENNQILDEKSLLPKHQPAAIMEWNQSAYSYDRNEARNYWGLNFVLSKWIRIYFYAIPVFVRKKMYKLKKRLIINKVYISKPNFLHTSKSILITLYFFAEQRNKINKYIKQNKKKKLKYFNVDYLLNYIDKNTTKPIIDHVREVQYLLFKTKINSYWLDGILEKDKLQFFKANFNNLKVDWFKKSLVYYNDIIYSISKILKVVMLGYKLKLKRLDINKLILKNIIRKWINVIIKNYPIKWIGELLCRDKLLNSGKVHKTFAPNYYWKIISGWINYSCKVINKKFFENTQIKGNRGSKSVVYNDTIVKEQRVNDNKYNVFVFKVYSNKILKNFLFTIPS</sequence>
<organism evidence="2">
    <name type="scientific">Orbilia brochopaga</name>
    <dbReference type="NCBI Taxonomy" id="3140254"/>
    <lineage>
        <taxon>Eukaryota</taxon>
        <taxon>Fungi</taxon>
        <taxon>Dikarya</taxon>
        <taxon>Ascomycota</taxon>
        <taxon>Pezizomycotina</taxon>
        <taxon>Orbiliomycetes</taxon>
        <taxon>Orbiliales</taxon>
        <taxon>Orbiliaceae</taxon>
        <taxon>Orbilia</taxon>
    </lineage>
</organism>
<proteinExistence type="predicted"/>
<dbReference type="EMBL" id="MK820635">
    <property type="protein sequence ID" value="QCW06903.1"/>
    <property type="molecule type" value="Genomic_DNA"/>
</dbReference>
<dbReference type="AlphaFoldDB" id="A0A4Y5MV24"/>